<evidence type="ECO:0000256" key="2">
    <source>
        <dbReference type="ARBA" id="ARBA00007613"/>
    </source>
</evidence>
<dbReference type="SUPFAM" id="SSF56954">
    <property type="entry name" value="Outer membrane efflux proteins (OEP)"/>
    <property type="match status" value="1"/>
</dbReference>
<dbReference type="Pfam" id="PF02321">
    <property type="entry name" value="OEP"/>
    <property type="match status" value="2"/>
</dbReference>
<dbReference type="InterPro" id="IPR010130">
    <property type="entry name" value="T1SS_OMP_TolC"/>
</dbReference>
<keyword evidence="7" id="KW-0998">Cell outer membrane</keyword>
<dbReference type="EMBL" id="BAABBP010000005">
    <property type="protein sequence ID" value="GAA3987398.1"/>
    <property type="molecule type" value="Genomic_DNA"/>
</dbReference>
<dbReference type="InterPro" id="IPR003423">
    <property type="entry name" value="OMP_efflux"/>
</dbReference>
<dbReference type="InterPro" id="IPR051906">
    <property type="entry name" value="TolC-like"/>
</dbReference>
<feature type="signal peptide" evidence="8">
    <location>
        <begin position="1"/>
        <end position="24"/>
    </location>
</feature>
<evidence type="ECO:0000256" key="3">
    <source>
        <dbReference type="ARBA" id="ARBA00022448"/>
    </source>
</evidence>
<evidence type="ECO:0000256" key="5">
    <source>
        <dbReference type="ARBA" id="ARBA00022692"/>
    </source>
</evidence>
<evidence type="ECO:0000256" key="1">
    <source>
        <dbReference type="ARBA" id="ARBA00004442"/>
    </source>
</evidence>
<evidence type="ECO:0000313" key="9">
    <source>
        <dbReference type="EMBL" id="GAA3987398.1"/>
    </source>
</evidence>
<dbReference type="RefSeq" id="WP_103044312.1">
    <property type="nucleotide sequence ID" value="NZ_BAABBP010000005.1"/>
</dbReference>
<dbReference type="NCBIfam" id="TIGR01844">
    <property type="entry name" value="type_I_sec_TolC"/>
    <property type="match status" value="1"/>
</dbReference>
<reference evidence="10" key="1">
    <citation type="journal article" date="2019" name="Int. J. Syst. Evol. Microbiol.">
        <title>The Global Catalogue of Microorganisms (GCM) 10K type strain sequencing project: providing services to taxonomists for standard genome sequencing and annotation.</title>
        <authorList>
            <consortium name="The Broad Institute Genomics Platform"/>
            <consortium name="The Broad Institute Genome Sequencing Center for Infectious Disease"/>
            <person name="Wu L."/>
            <person name="Ma J."/>
        </authorList>
    </citation>
    <scope>NUCLEOTIDE SEQUENCE [LARGE SCALE GENOMIC DNA]</scope>
    <source>
        <strain evidence="10">JCM 17561</strain>
    </source>
</reference>
<evidence type="ECO:0000313" key="10">
    <source>
        <dbReference type="Proteomes" id="UP001501627"/>
    </source>
</evidence>
<protein>
    <submittedName>
        <fullName evidence="9">TolC family outer membrane protein</fullName>
    </submittedName>
</protein>
<name>A0ABP7QSF1_9BURK</name>
<evidence type="ECO:0000256" key="8">
    <source>
        <dbReference type="SAM" id="SignalP"/>
    </source>
</evidence>
<evidence type="ECO:0000256" key="4">
    <source>
        <dbReference type="ARBA" id="ARBA00022452"/>
    </source>
</evidence>
<dbReference type="Gene3D" id="1.20.1600.10">
    <property type="entry name" value="Outer membrane efflux proteins (OEP)"/>
    <property type="match status" value="1"/>
</dbReference>
<dbReference type="PANTHER" id="PTHR30026:SF22">
    <property type="entry name" value="OUTER MEMBRANE EFFLUX PROTEIN"/>
    <property type="match status" value="1"/>
</dbReference>
<evidence type="ECO:0000256" key="7">
    <source>
        <dbReference type="ARBA" id="ARBA00023237"/>
    </source>
</evidence>
<keyword evidence="8" id="KW-0732">Signal</keyword>
<gene>
    <name evidence="9" type="ORF">GCM10022279_08010</name>
</gene>
<feature type="chain" id="PRO_5046612164" evidence="8">
    <location>
        <begin position="25"/>
        <end position="490"/>
    </location>
</feature>
<sequence length="490" mass="54585">MKKKFIATCIASLGCAVVAGSAWAQGAAGTAPASMPTGGASNLATLVNHALNTHPEVQARFHDFVSSLEDQNIATGGLRPQANAQAWYGHEWRSQTSPSPSFDWRRPGWELSLTQLLYDGSATFNEIDRFGFEKLSRYYDLRATSNALADQVTEAYLDVQRYRQMRLLAQDNYQVHQDTLGHLRERQQSGVGRGVDLEQANGRLALAQVNLMTESNNLNDVTQRFHRVVGQYPAATLDPVPPLQDGLLPTPGTTHDFEAQLRGSPTLLSKQALVQAAEAAQERATALHKPTVELRLATGRDREKTFSMGPTSNYQSTSLQVLMNYNLYRGGADEARIRQTIAQHYAAQDVRDYTCRNAQQDLSVAWNNIVRLREQLPFLREHELATSKVRTAFMQQFQIGQRTLLDLLDTENELFEARRALVNAEYDLRKYEFQWLTQANLVMPALGLAKSPHEDALPEEQNALALPDEVLQACKTPLPDTSNLAPVAAR</sequence>
<dbReference type="Proteomes" id="UP001501627">
    <property type="component" value="Unassembled WGS sequence"/>
</dbReference>
<keyword evidence="10" id="KW-1185">Reference proteome</keyword>
<comment type="subcellular location">
    <subcellularLocation>
        <location evidence="1">Cell outer membrane</location>
    </subcellularLocation>
</comment>
<keyword evidence="3" id="KW-0813">Transport</keyword>
<dbReference type="PROSITE" id="PS51257">
    <property type="entry name" value="PROKAR_LIPOPROTEIN"/>
    <property type="match status" value="1"/>
</dbReference>
<keyword evidence="4" id="KW-1134">Transmembrane beta strand</keyword>
<dbReference type="PANTHER" id="PTHR30026">
    <property type="entry name" value="OUTER MEMBRANE PROTEIN TOLC"/>
    <property type="match status" value="1"/>
</dbReference>
<accession>A0ABP7QSF1</accession>
<proteinExistence type="inferred from homology"/>
<organism evidence="9 10">
    <name type="scientific">Comamonas faecalis</name>
    <dbReference type="NCBI Taxonomy" id="1387849"/>
    <lineage>
        <taxon>Bacteria</taxon>
        <taxon>Pseudomonadati</taxon>
        <taxon>Pseudomonadota</taxon>
        <taxon>Betaproteobacteria</taxon>
        <taxon>Burkholderiales</taxon>
        <taxon>Comamonadaceae</taxon>
        <taxon>Comamonas</taxon>
    </lineage>
</organism>
<keyword evidence="5" id="KW-0812">Transmembrane</keyword>
<comment type="caution">
    <text evidence="9">The sequence shown here is derived from an EMBL/GenBank/DDBJ whole genome shotgun (WGS) entry which is preliminary data.</text>
</comment>
<evidence type="ECO:0000256" key="6">
    <source>
        <dbReference type="ARBA" id="ARBA00023136"/>
    </source>
</evidence>
<comment type="similarity">
    <text evidence="2">Belongs to the outer membrane factor (OMF) (TC 1.B.17) family.</text>
</comment>
<keyword evidence="6" id="KW-0472">Membrane</keyword>